<protein>
    <recommendedName>
        <fullName evidence="2">peptidylprolyl isomerase</fullName>
        <ecNumber evidence="2">5.2.1.8</ecNumber>
    </recommendedName>
</protein>
<keyword evidence="3 7" id="KW-0732">Signal</keyword>
<feature type="signal peptide" evidence="7">
    <location>
        <begin position="1"/>
        <end position="25"/>
    </location>
</feature>
<comment type="catalytic activity">
    <reaction evidence="1">
        <text>[protein]-peptidylproline (omega=180) = [protein]-peptidylproline (omega=0)</text>
        <dbReference type="Rhea" id="RHEA:16237"/>
        <dbReference type="Rhea" id="RHEA-COMP:10747"/>
        <dbReference type="Rhea" id="RHEA-COMP:10748"/>
        <dbReference type="ChEBI" id="CHEBI:83833"/>
        <dbReference type="ChEBI" id="CHEBI:83834"/>
        <dbReference type="EC" id="5.2.1.8"/>
    </reaction>
</comment>
<dbReference type="Proteomes" id="UP000650466">
    <property type="component" value="Unassembled WGS sequence"/>
</dbReference>
<reference evidence="9" key="1">
    <citation type="submission" date="2020-09" db="EMBL/GenBank/DDBJ databases">
        <title>Draft Genome Sequence of Paenibacillus sp. WST5.</title>
        <authorList>
            <person name="Bao Z."/>
        </authorList>
    </citation>
    <scope>NUCLEOTIDE SEQUENCE</scope>
    <source>
        <strain evidence="9">WST5</strain>
    </source>
</reference>
<evidence type="ECO:0000256" key="1">
    <source>
        <dbReference type="ARBA" id="ARBA00000971"/>
    </source>
</evidence>
<keyword evidence="10" id="KW-1185">Reference proteome</keyword>
<dbReference type="AlphaFoldDB" id="A0A926QIH0"/>
<dbReference type="EMBL" id="JACVVD010000003">
    <property type="protein sequence ID" value="MBD0380500.1"/>
    <property type="molecule type" value="Genomic_DNA"/>
</dbReference>
<dbReference type="InterPro" id="IPR027304">
    <property type="entry name" value="Trigger_fact/SurA_dom_sf"/>
</dbReference>
<dbReference type="InterPro" id="IPR012854">
    <property type="entry name" value="Cu_amine_oxidase-like_N"/>
</dbReference>
<dbReference type="SUPFAM" id="SSF54534">
    <property type="entry name" value="FKBP-like"/>
    <property type="match status" value="1"/>
</dbReference>
<dbReference type="SUPFAM" id="SSF55383">
    <property type="entry name" value="Copper amine oxidase, domain N"/>
    <property type="match status" value="1"/>
</dbReference>
<name>A0A926QIH0_9BACL</name>
<evidence type="ECO:0000259" key="8">
    <source>
        <dbReference type="PROSITE" id="PS50198"/>
    </source>
</evidence>
<dbReference type="InterPro" id="IPR046357">
    <property type="entry name" value="PPIase_dom_sf"/>
</dbReference>
<feature type="chain" id="PRO_5038124883" description="peptidylprolyl isomerase" evidence="7">
    <location>
        <begin position="26"/>
        <end position="374"/>
    </location>
</feature>
<organism evidence="9 10">
    <name type="scientific">Paenibacillus sedimenti</name>
    <dbReference type="NCBI Taxonomy" id="2770274"/>
    <lineage>
        <taxon>Bacteria</taxon>
        <taxon>Bacillati</taxon>
        <taxon>Bacillota</taxon>
        <taxon>Bacilli</taxon>
        <taxon>Bacillales</taxon>
        <taxon>Paenibacillaceae</taxon>
        <taxon>Paenibacillus</taxon>
    </lineage>
</organism>
<feature type="domain" description="PpiC" evidence="8">
    <location>
        <begin position="233"/>
        <end position="333"/>
    </location>
</feature>
<dbReference type="PANTHER" id="PTHR47245">
    <property type="entry name" value="PEPTIDYLPROLYL ISOMERASE"/>
    <property type="match status" value="1"/>
</dbReference>
<evidence type="ECO:0000256" key="4">
    <source>
        <dbReference type="ARBA" id="ARBA00023110"/>
    </source>
</evidence>
<comment type="caution">
    <text evidence="9">The sequence shown here is derived from an EMBL/GenBank/DDBJ whole genome shotgun (WGS) entry which is preliminary data.</text>
</comment>
<dbReference type="PANTHER" id="PTHR47245:SF1">
    <property type="entry name" value="FOLDASE PROTEIN PRSA"/>
    <property type="match status" value="1"/>
</dbReference>
<evidence type="ECO:0000256" key="2">
    <source>
        <dbReference type="ARBA" id="ARBA00013194"/>
    </source>
</evidence>
<proteinExistence type="predicted"/>
<gene>
    <name evidence="9" type="ORF">ICC18_10275</name>
</gene>
<evidence type="ECO:0000313" key="10">
    <source>
        <dbReference type="Proteomes" id="UP000650466"/>
    </source>
</evidence>
<dbReference type="InterPro" id="IPR050245">
    <property type="entry name" value="PrsA_foldase"/>
</dbReference>
<dbReference type="Gene3D" id="3.30.457.10">
    <property type="entry name" value="Copper amine oxidase-like, N-terminal domain"/>
    <property type="match status" value="1"/>
</dbReference>
<evidence type="ECO:0000256" key="3">
    <source>
        <dbReference type="ARBA" id="ARBA00022729"/>
    </source>
</evidence>
<dbReference type="InterPro" id="IPR036582">
    <property type="entry name" value="Mao_N_sf"/>
</dbReference>
<dbReference type="PROSITE" id="PS50198">
    <property type="entry name" value="PPIC_PPIASE_2"/>
    <property type="match status" value="1"/>
</dbReference>
<dbReference type="Pfam" id="PF07833">
    <property type="entry name" value="Cu_amine_oxidN1"/>
    <property type="match status" value="1"/>
</dbReference>
<keyword evidence="4 6" id="KW-0697">Rotamase</keyword>
<dbReference type="SUPFAM" id="SSF109998">
    <property type="entry name" value="Triger factor/SurA peptide-binding domain-like"/>
    <property type="match status" value="1"/>
</dbReference>
<dbReference type="Pfam" id="PF00639">
    <property type="entry name" value="Rotamase"/>
    <property type="match status" value="1"/>
</dbReference>
<evidence type="ECO:0000256" key="5">
    <source>
        <dbReference type="ARBA" id="ARBA00023235"/>
    </source>
</evidence>
<dbReference type="InterPro" id="IPR000297">
    <property type="entry name" value="PPIase_PpiC"/>
</dbReference>
<dbReference type="Gene3D" id="3.10.50.40">
    <property type="match status" value="1"/>
</dbReference>
<evidence type="ECO:0000256" key="6">
    <source>
        <dbReference type="PROSITE-ProRule" id="PRU00278"/>
    </source>
</evidence>
<sequence>MKDKMKGLIVGLTIGSLLSGTAAFAAGSQIEVAFRNLKYMFDGEEKVPAEGKSFIYEGSTYVPLRFVSEALGKKVEWDEANETIWIGGNPKQVVATFKGGQVTKGEFDTYLSLQTFFNPSYASSQSSPEYQEYMINELIQNKYLSGKASVADLKAAKDEADKQIATWKSDFSETKLQDDLKKLKLTEADLHNYVVVSISSQNYLKSTITDAQIKASYDETLKEDKDAYTIASVRHILIGLEDPSSGKTLRTKEEALTRAKEVQQKLKNGGDFAKLAKEYSDDPGSVDTGGLYADAPVSDWVEGFKKAATILTLDTISDPVETEYGYHVMKVESRSVKTLDAVKDELKNQLVPEQLQTFTEKELPGLIEKIDLGQ</sequence>
<evidence type="ECO:0000313" key="9">
    <source>
        <dbReference type="EMBL" id="MBD0380500.1"/>
    </source>
</evidence>
<accession>A0A926QIH0</accession>
<dbReference type="RefSeq" id="WP_188174294.1">
    <property type="nucleotide sequence ID" value="NZ_JACVVD010000003.1"/>
</dbReference>
<dbReference type="GO" id="GO:0003755">
    <property type="term" value="F:peptidyl-prolyl cis-trans isomerase activity"/>
    <property type="evidence" value="ECO:0007669"/>
    <property type="project" value="UniProtKB-KW"/>
</dbReference>
<dbReference type="EC" id="5.2.1.8" evidence="2"/>
<keyword evidence="5 6" id="KW-0413">Isomerase</keyword>
<evidence type="ECO:0000256" key="7">
    <source>
        <dbReference type="SAM" id="SignalP"/>
    </source>
</evidence>